<dbReference type="Pfam" id="PF20258">
    <property type="entry name" value="tRNA_Me_trans_C"/>
    <property type="match status" value="1"/>
</dbReference>
<evidence type="ECO:0000259" key="1">
    <source>
        <dbReference type="Pfam" id="PF20258"/>
    </source>
</evidence>
<dbReference type="EC" id="2.8.1.-" evidence="2"/>
<dbReference type="EMBL" id="VSSQ01002002">
    <property type="protein sequence ID" value="MPM12644.1"/>
    <property type="molecule type" value="Genomic_DNA"/>
</dbReference>
<protein>
    <submittedName>
        <fullName evidence="2">tRNA-specific 2-thiouridylase MnmA</fullName>
        <ecNumber evidence="2">2.8.1.-</ecNumber>
    </submittedName>
</protein>
<name>A0A644XEQ5_9ZZZZ</name>
<dbReference type="AlphaFoldDB" id="A0A644XEQ5"/>
<dbReference type="Gene3D" id="2.40.30.10">
    <property type="entry name" value="Translation factors"/>
    <property type="match status" value="1"/>
</dbReference>
<accession>A0A644XEQ5</accession>
<comment type="caution">
    <text evidence="2">The sequence shown here is derived from an EMBL/GenBank/DDBJ whole genome shotgun (WGS) entry which is preliminary data.</text>
</comment>
<feature type="domain" description="tRNA-specific 2-thiouridylase MnmA-like C-terminal" evidence="1">
    <location>
        <begin position="12"/>
        <end position="86"/>
    </location>
</feature>
<evidence type="ECO:0000313" key="2">
    <source>
        <dbReference type="EMBL" id="MPM12644.1"/>
    </source>
</evidence>
<proteinExistence type="predicted"/>
<gene>
    <name evidence="2" type="primary">mnmA_23</name>
    <name evidence="2" type="ORF">SDC9_58998</name>
</gene>
<dbReference type="GO" id="GO:0016740">
    <property type="term" value="F:transferase activity"/>
    <property type="evidence" value="ECO:0007669"/>
    <property type="project" value="UniProtKB-KW"/>
</dbReference>
<organism evidence="2">
    <name type="scientific">bioreactor metagenome</name>
    <dbReference type="NCBI Taxonomy" id="1076179"/>
    <lineage>
        <taxon>unclassified sequences</taxon>
        <taxon>metagenomes</taxon>
        <taxon>ecological metagenomes</taxon>
    </lineage>
</organism>
<dbReference type="InterPro" id="IPR046885">
    <property type="entry name" value="MnmA-like_C"/>
</dbReference>
<sequence>MIGTESELGRGKFSIENVNWITGITPTDTIHCEVKIRYKSQYLQAEVHPTSENNADVVLTDQARDITPGQIAVLYEGDFVLGSGIIRPSQMGGAQ</sequence>
<reference evidence="2" key="1">
    <citation type="submission" date="2019-08" db="EMBL/GenBank/DDBJ databases">
        <authorList>
            <person name="Kucharzyk K."/>
            <person name="Murdoch R.W."/>
            <person name="Higgins S."/>
            <person name="Loffler F."/>
        </authorList>
    </citation>
    <scope>NUCLEOTIDE SEQUENCE</scope>
</reference>
<keyword evidence="2" id="KW-0808">Transferase</keyword>